<sequence length="75" mass="8930">MDKIYSKGVIILSIIYFPRRMMKKVKVNTKDKIIMQSNAKPFVNHQYIQEVMNEHGYKRENDVLLQTLKKFGIKV</sequence>
<accession>A0A562QHV0</accession>
<dbReference type="Proteomes" id="UP000315711">
    <property type="component" value="Unassembled WGS sequence"/>
</dbReference>
<comment type="caution">
    <text evidence="1">The sequence shown here is derived from an EMBL/GenBank/DDBJ whole genome shotgun (WGS) entry which is preliminary data.</text>
</comment>
<dbReference type="AlphaFoldDB" id="A0A562QHV0"/>
<name>A0A562QHV0_9BACI</name>
<protein>
    <submittedName>
        <fullName evidence="1">Uncharacterized protein</fullName>
    </submittedName>
</protein>
<gene>
    <name evidence="1" type="ORF">IQ10_02232</name>
</gene>
<evidence type="ECO:0000313" key="1">
    <source>
        <dbReference type="EMBL" id="TWI56338.1"/>
    </source>
</evidence>
<organism evidence="1 2">
    <name type="scientific">Halalkalibacter nanhaiisediminis</name>
    <dbReference type="NCBI Taxonomy" id="688079"/>
    <lineage>
        <taxon>Bacteria</taxon>
        <taxon>Bacillati</taxon>
        <taxon>Bacillota</taxon>
        <taxon>Bacilli</taxon>
        <taxon>Bacillales</taxon>
        <taxon>Bacillaceae</taxon>
        <taxon>Halalkalibacter</taxon>
    </lineage>
</organism>
<proteinExistence type="predicted"/>
<evidence type="ECO:0000313" key="2">
    <source>
        <dbReference type="Proteomes" id="UP000315711"/>
    </source>
</evidence>
<keyword evidence="2" id="KW-1185">Reference proteome</keyword>
<reference evidence="1 2" key="1">
    <citation type="journal article" date="2015" name="Stand. Genomic Sci.">
        <title>Genomic Encyclopedia of Bacterial and Archaeal Type Strains, Phase III: the genomes of soil and plant-associated and newly described type strains.</title>
        <authorList>
            <person name="Whitman W.B."/>
            <person name="Woyke T."/>
            <person name="Klenk H.P."/>
            <person name="Zhou Y."/>
            <person name="Lilburn T.G."/>
            <person name="Beck B.J."/>
            <person name="De Vos P."/>
            <person name="Vandamme P."/>
            <person name="Eisen J.A."/>
            <person name="Garrity G."/>
            <person name="Hugenholtz P."/>
            <person name="Kyrpides N.C."/>
        </authorList>
    </citation>
    <scope>NUCLEOTIDE SEQUENCE [LARGE SCALE GENOMIC DNA]</scope>
    <source>
        <strain evidence="1 2">CGMCC 1.10116</strain>
    </source>
</reference>
<dbReference type="EMBL" id="VLKZ01000005">
    <property type="protein sequence ID" value="TWI56338.1"/>
    <property type="molecule type" value="Genomic_DNA"/>
</dbReference>